<dbReference type="SMART" id="SM00674">
    <property type="entry name" value="CENPB"/>
    <property type="match status" value="1"/>
</dbReference>
<dbReference type="OMA" id="CIREWRA"/>
<organism evidence="3 4">
    <name type="scientific">Patiria miniata</name>
    <name type="common">Bat star</name>
    <name type="synonym">Asterina miniata</name>
    <dbReference type="NCBI Taxonomy" id="46514"/>
    <lineage>
        <taxon>Eukaryota</taxon>
        <taxon>Metazoa</taxon>
        <taxon>Echinodermata</taxon>
        <taxon>Eleutherozoa</taxon>
        <taxon>Asterozoa</taxon>
        <taxon>Asteroidea</taxon>
        <taxon>Valvatacea</taxon>
        <taxon>Valvatida</taxon>
        <taxon>Asterinidae</taxon>
        <taxon>Patiria</taxon>
    </lineage>
</organism>
<dbReference type="InterPro" id="IPR018586">
    <property type="entry name" value="Brinker_DNA-bd"/>
</dbReference>
<keyword evidence="4" id="KW-1185">Reference proteome</keyword>
<evidence type="ECO:0000313" key="3">
    <source>
        <dbReference type="EnsemblMetazoa" id="XP_038064794.1"/>
    </source>
</evidence>
<keyword evidence="1" id="KW-0238">DNA-binding</keyword>
<feature type="domain" description="HTH CENPB-type" evidence="2">
    <location>
        <begin position="57"/>
        <end position="128"/>
    </location>
</feature>
<reference evidence="3" key="1">
    <citation type="submission" date="2022-11" db="UniProtKB">
        <authorList>
            <consortium name="EnsemblMetazoa"/>
        </authorList>
    </citation>
    <scope>IDENTIFICATION</scope>
</reference>
<evidence type="ECO:0000313" key="4">
    <source>
        <dbReference type="Proteomes" id="UP000887568"/>
    </source>
</evidence>
<dbReference type="Gene3D" id="1.10.10.60">
    <property type="entry name" value="Homeodomain-like"/>
    <property type="match status" value="1"/>
</dbReference>
<dbReference type="EnsemblMetazoa" id="XM_038208866.1">
    <property type="protein sequence ID" value="XP_038064794.1"/>
    <property type="gene ID" value="LOC119735161"/>
</dbReference>
<dbReference type="SUPFAM" id="SSF46689">
    <property type="entry name" value="Homeodomain-like"/>
    <property type="match status" value="2"/>
</dbReference>
<dbReference type="RefSeq" id="XP_038064794.1">
    <property type="nucleotide sequence ID" value="XM_038208866.1"/>
</dbReference>
<dbReference type="Pfam" id="PF09607">
    <property type="entry name" value="BrkDBD"/>
    <property type="match status" value="1"/>
</dbReference>
<dbReference type="PANTHER" id="PTHR19303">
    <property type="entry name" value="TRANSPOSON"/>
    <property type="match status" value="1"/>
</dbReference>
<dbReference type="InterPro" id="IPR006600">
    <property type="entry name" value="HTH_CenpB_DNA-bd_dom"/>
</dbReference>
<dbReference type="InterPro" id="IPR050863">
    <property type="entry name" value="CenT-Element_Derived"/>
</dbReference>
<dbReference type="Proteomes" id="UP000887568">
    <property type="component" value="Unplaced"/>
</dbReference>
<protein>
    <recommendedName>
        <fullName evidence="2">HTH CENPB-type domain-containing protein</fullName>
    </recommendedName>
</protein>
<name>A0A914AMY7_PATMI</name>
<evidence type="ECO:0000259" key="2">
    <source>
        <dbReference type="PROSITE" id="PS51253"/>
    </source>
</evidence>
<dbReference type="GeneID" id="119735161"/>
<dbReference type="GO" id="GO:0003677">
    <property type="term" value="F:DNA binding"/>
    <property type="evidence" value="ECO:0007669"/>
    <property type="project" value="UniProtKB-KW"/>
</dbReference>
<evidence type="ECO:0000256" key="1">
    <source>
        <dbReference type="ARBA" id="ARBA00023125"/>
    </source>
</evidence>
<proteinExistence type="predicted"/>
<dbReference type="OrthoDB" id="2162928at2759"/>
<dbReference type="InterPro" id="IPR009057">
    <property type="entry name" value="Homeodomain-like_sf"/>
</dbReference>
<dbReference type="GO" id="GO:0005634">
    <property type="term" value="C:nucleus"/>
    <property type="evidence" value="ECO:0007669"/>
    <property type="project" value="TreeGrafter"/>
</dbReference>
<dbReference type="PANTHER" id="PTHR19303:SF71">
    <property type="entry name" value="ZINC FINGER PHD-TYPE DOMAIN-CONTAINING PROTEIN"/>
    <property type="match status" value="1"/>
</dbReference>
<dbReference type="AlphaFoldDB" id="A0A914AMY7"/>
<sequence>MASRRASYTAEFKLIAVKYAEQHGNRAAGREHGVDESMVRKWRRSRTALEKTPRNKRANRIGITKFPDLETQLAQFVKDRRNGGRAVTTVMIRRQARHFAKERGLVDFVGGPSWCHRFMKRAGLSALPWGRKLQMTGRRK</sequence>
<accession>A0A914AMY7</accession>
<dbReference type="PROSITE" id="PS51253">
    <property type="entry name" value="HTH_CENPB"/>
    <property type="match status" value="1"/>
</dbReference>
<dbReference type="Pfam" id="PF03221">
    <property type="entry name" value="HTH_Tnp_Tc5"/>
    <property type="match status" value="1"/>
</dbReference>